<protein>
    <recommendedName>
        <fullName evidence="3">Curli production assembly/transport component CsgE</fullName>
    </recommendedName>
</protein>
<proteinExistence type="predicted"/>
<reference evidence="1" key="1">
    <citation type="submission" date="2022-09" db="EMBL/GenBank/DDBJ databases">
        <title>Australian commercial rhizobial inoculants.</title>
        <authorList>
            <person name="Kohlmeier M.G."/>
            <person name="O'Hara G.W."/>
            <person name="Colombi E."/>
            <person name="Ramsay J.P."/>
            <person name="Terpolilli J."/>
        </authorList>
    </citation>
    <scope>NUCLEOTIDE SEQUENCE</scope>
    <source>
        <strain evidence="1">WSM1592</strain>
    </source>
</reference>
<organism evidence="1 2">
    <name type="scientific">Rhizobium sullae</name>
    <name type="common">Rhizobium hedysari</name>
    <dbReference type="NCBI Taxonomy" id="50338"/>
    <lineage>
        <taxon>Bacteria</taxon>
        <taxon>Pseudomonadati</taxon>
        <taxon>Pseudomonadota</taxon>
        <taxon>Alphaproteobacteria</taxon>
        <taxon>Hyphomicrobiales</taxon>
        <taxon>Rhizobiaceae</taxon>
        <taxon>Rhizobium/Agrobacterium group</taxon>
        <taxon>Rhizobium</taxon>
    </lineage>
</organism>
<dbReference type="RefSeq" id="WP_027508182.1">
    <property type="nucleotide sequence ID" value="NZ_CP104143.1"/>
</dbReference>
<dbReference type="Proteomes" id="UP001060123">
    <property type="component" value="Chromosome"/>
</dbReference>
<name>A0ABY5XF88_RHISU</name>
<dbReference type="InterPro" id="IPR010921">
    <property type="entry name" value="Trp_repressor/repl_initiator"/>
</dbReference>
<dbReference type="SUPFAM" id="SSF48295">
    <property type="entry name" value="TrpR-like"/>
    <property type="match status" value="1"/>
</dbReference>
<evidence type="ECO:0008006" key="3">
    <source>
        <dbReference type="Google" id="ProtNLM"/>
    </source>
</evidence>
<evidence type="ECO:0000313" key="2">
    <source>
        <dbReference type="Proteomes" id="UP001060123"/>
    </source>
</evidence>
<gene>
    <name evidence="1" type="ORF">N2599_13935</name>
</gene>
<accession>A0ABY5XF88</accession>
<dbReference type="Gene3D" id="1.10.1750.10">
    <property type="match status" value="1"/>
</dbReference>
<sequence>MVNPYSEEERLQAMMAAVFGSVRQHFSHLAVRDVIDPPHRWFDAALARQIATYILVVEFDIPRRRVAMMQMRGRTQILMAVRTVDERLQDPPFKRAYDQMAARAKDMLMQEIKRAAA</sequence>
<dbReference type="EMBL" id="CP104143">
    <property type="protein sequence ID" value="UWU13244.1"/>
    <property type="molecule type" value="Genomic_DNA"/>
</dbReference>
<keyword evidence="2" id="KW-1185">Reference proteome</keyword>
<evidence type="ECO:0000313" key="1">
    <source>
        <dbReference type="EMBL" id="UWU13244.1"/>
    </source>
</evidence>